<sequence>MSESRPFHLAVELSGAGRHPAAWRLPDADAAGLLTAAHWAELVRTAERAGAVFAAFADSVQPPSAATDVVQARLDATGLAALLGPLTARIGLVPVTPVTYAEPFHLAKALATIDIVSGGRVGWQVDVAAPAGSGPGDVQAAQFHGRSAAGAAAQWREAHDVIEVVRRLWDSWEDDAIVLDAATDRYIDRSRVHDVAFTGETFSVAVASITPRSPQGQPIVVARGDSPYALAVAVTGADVIRVAARDVQGAADLVARVRAAVAGSGRPAGSVHVLLDVETLLGADEAAARGRLAELDSLAARAFDPSGLHVVAGVDRAADALADLVELTGVDGIVLQPLAHAGDLALLADEVTPRLRAQGRLVDRPAPGGPDAPRTLRDAFGLDRPISRYTAAR</sequence>
<keyword evidence="3" id="KW-0560">Oxidoreductase</keyword>
<dbReference type="PANTHER" id="PTHR30011">
    <property type="entry name" value="ALKANESULFONATE MONOOXYGENASE-RELATED"/>
    <property type="match status" value="1"/>
</dbReference>
<dbReference type="Gene3D" id="3.20.20.30">
    <property type="entry name" value="Luciferase-like domain"/>
    <property type="match status" value="1"/>
</dbReference>
<evidence type="ECO:0000313" key="8">
    <source>
        <dbReference type="Proteomes" id="UP001316189"/>
    </source>
</evidence>
<dbReference type="Proteomes" id="UP001316189">
    <property type="component" value="Chromosome"/>
</dbReference>
<evidence type="ECO:0000259" key="6">
    <source>
        <dbReference type="Pfam" id="PF00296"/>
    </source>
</evidence>
<name>A0ABY5L266_9CELL</name>
<dbReference type="InterPro" id="IPR036661">
    <property type="entry name" value="Luciferase-like_sf"/>
</dbReference>
<dbReference type="InterPro" id="IPR016215">
    <property type="entry name" value="NTA_MOA"/>
</dbReference>
<feature type="domain" description="Luciferase-like" evidence="6">
    <location>
        <begin position="34"/>
        <end position="295"/>
    </location>
</feature>
<dbReference type="PIRSF" id="PIRSF000337">
    <property type="entry name" value="NTA_MOA"/>
    <property type="match status" value="1"/>
</dbReference>
<gene>
    <name evidence="7" type="ORF">NP064_01210</name>
</gene>
<dbReference type="InterPro" id="IPR011251">
    <property type="entry name" value="Luciferase-like_dom"/>
</dbReference>
<comment type="similarity">
    <text evidence="5">Belongs to the NtaA/SnaA/DszA monooxygenase family.</text>
</comment>
<keyword evidence="2" id="KW-0288">FMN</keyword>
<dbReference type="EMBL" id="CP101988">
    <property type="protein sequence ID" value="UUI75576.1"/>
    <property type="molecule type" value="Genomic_DNA"/>
</dbReference>
<keyword evidence="8" id="KW-1185">Reference proteome</keyword>
<protein>
    <submittedName>
        <fullName evidence="7">LLM class flavin-dependent oxidoreductase</fullName>
    </submittedName>
</protein>
<proteinExistence type="inferred from homology"/>
<dbReference type="SUPFAM" id="SSF51679">
    <property type="entry name" value="Bacterial luciferase-like"/>
    <property type="match status" value="1"/>
</dbReference>
<evidence type="ECO:0000256" key="1">
    <source>
        <dbReference type="ARBA" id="ARBA00022630"/>
    </source>
</evidence>
<keyword evidence="1" id="KW-0285">Flavoprotein</keyword>
<dbReference type="RefSeq" id="WP_227568332.1">
    <property type="nucleotide sequence ID" value="NZ_CP101988.1"/>
</dbReference>
<reference evidence="7 8" key="1">
    <citation type="submission" date="2022-07" db="EMBL/GenBank/DDBJ databases">
        <title>Novel species in genus cellulomonas.</title>
        <authorList>
            <person name="Ye L."/>
        </authorList>
    </citation>
    <scope>NUCLEOTIDE SEQUENCE [LARGE SCALE GENOMIC DNA]</scope>
    <source>
        <strain evidence="8">zg-Y338</strain>
    </source>
</reference>
<dbReference type="Pfam" id="PF00296">
    <property type="entry name" value="Bac_luciferase"/>
    <property type="match status" value="1"/>
</dbReference>
<evidence type="ECO:0000256" key="5">
    <source>
        <dbReference type="ARBA" id="ARBA00033748"/>
    </source>
</evidence>
<evidence type="ECO:0000313" key="7">
    <source>
        <dbReference type="EMBL" id="UUI75576.1"/>
    </source>
</evidence>
<dbReference type="PANTHER" id="PTHR30011:SF16">
    <property type="entry name" value="C2H2 FINGER DOMAIN TRANSCRIPTION FACTOR (EUROFUNG)-RELATED"/>
    <property type="match status" value="1"/>
</dbReference>
<evidence type="ECO:0000256" key="4">
    <source>
        <dbReference type="ARBA" id="ARBA00023033"/>
    </source>
</evidence>
<evidence type="ECO:0000256" key="2">
    <source>
        <dbReference type="ARBA" id="ARBA00022643"/>
    </source>
</evidence>
<accession>A0ABY5L266</accession>
<dbReference type="InterPro" id="IPR051260">
    <property type="entry name" value="Diverse_substr_monoxygenases"/>
</dbReference>
<keyword evidence="4" id="KW-0503">Monooxygenase</keyword>
<evidence type="ECO:0000256" key="3">
    <source>
        <dbReference type="ARBA" id="ARBA00023002"/>
    </source>
</evidence>
<organism evidence="7 8">
    <name type="scientific">Cellulomonas chengniuliangii</name>
    <dbReference type="NCBI Taxonomy" id="2968084"/>
    <lineage>
        <taxon>Bacteria</taxon>
        <taxon>Bacillati</taxon>
        <taxon>Actinomycetota</taxon>
        <taxon>Actinomycetes</taxon>
        <taxon>Micrococcales</taxon>
        <taxon>Cellulomonadaceae</taxon>
        <taxon>Cellulomonas</taxon>
    </lineage>
</organism>